<reference evidence="4" key="1">
    <citation type="journal article" date="2019" name="Int. J. Syst. Evol. Microbiol.">
        <title>The Global Catalogue of Microorganisms (GCM) 10K type strain sequencing project: providing services to taxonomists for standard genome sequencing and annotation.</title>
        <authorList>
            <consortium name="The Broad Institute Genomics Platform"/>
            <consortium name="The Broad Institute Genome Sequencing Center for Infectious Disease"/>
            <person name="Wu L."/>
            <person name="Ma J."/>
        </authorList>
    </citation>
    <scope>NUCLEOTIDE SEQUENCE [LARGE SCALE GENOMIC DNA]</scope>
    <source>
        <strain evidence="4">CCUG 60023</strain>
    </source>
</reference>
<dbReference type="PANTHER" id="PTHR38340:SF1">
    <property type="entry name" value="S-LAYER PROTEIN"/>
    <property type="match status" value="1"/>
</dbReference>
<name>A0ABW3FFG0_9HYPH</name>
<accession>A0ABW3FFG0</accession>
<dbReference type="SUPFAM" id="SSF51120">
    <property type="entry name" value="beta-Roll"/>
    <property type="match status" value="3"/>
</dbReference>
<dbReference type="InterPro" id="IPR050557">
    <property type="entry name" value="RTX_toxin/Mannuronan_C5-epim"/>
</dbReference>
<proteinExistence type="predicted"/>
<evidence type="ECO:0000256" key="2">
    <source>
        <dbReference type="ARBA" id="ARBA00022525"/>
    </source>
</evidence>
<dbReference type="EMBL" id="JBHTJV010000003">
    <property type="protein sequence ID" value="MFD0915551.1"/>
    <property type="molecule type" value="Genomic_DNA"/>
</dbReference>
<comment type="caution">
    <text evidence="3">The sequence shown here is derived from an EMBL/GenBank/DDBJ whole genome shotgun (WGS) entry which is preliminary data.</text>
</comment>
<dbReference type="PROSITE" id="PS00330">
    <property type="entry name" value="HEMOLYSIN_CALCIUM"/>
    <property type="match status" value="4"/>
</dbReference>
<organism evidence="3 4">
    <name type="scientific">Pseudahrensia aquimaris</name>
    <dbReference type="NCBI Taxonomy" id="744461"/>
    <lineage>
        <taxon>Bacteria</taxon>
        <taxon>Pseudomonadati</taxon>
        <taxon>Pseudomonadota</taxon>
        <taxon>Alphaproteobacteria</taxon>
        <taxon>Hyphomicrobiales</taxon>
        <taxon>Ahrensiaceae</taxon>
        <taxon>Pseudahrensia</taxon>
    </lineage>
</organism>
<sequence>MVAYKNGAQASARIIDANFDFGTEFLFLSGLAVSSVALTDLDPGTGNAVFAAAIDVGTPGTNMVAREFGPSTFPDSYSLGGPSTASGPDAVTLTNGNYVVAYNDISATNSAKVKLVTTAGNNVTDLTIDGGGNVSVAALTTGGFVTAHIQGVPFTVNSPPSGTVSIQRFDANGNEVGITIDATPNIFVGGGPTETEIIGLPGGGWAVAVKQGVGLLLRIYNSSGDNITPGGDIILAGTGAGPESEPSLSLVGDSHIVASWTYAFTSTDDDVYQQVFDLAGNTVVGAATLAPTNFDENRSTIAGSRMDDGVFMTSFTDESGDGSGTAVRGTGQQIVRTHNGGTGFDDSRNIPNLDDNFRDIFFGNGDDDVLASNGGRDDLFGGDDSDSLIVKTGTDAFGSERYDGGDGFDVLFFQPNQVGLNIFDARDDIIVDIETFALNAPSSGVTDILFQLDESQLNKDGNGKVTQNFLNLTGGQGTYEISLTTSDFLDLSEIFASVSAGGTTKFRILGNDNNNIITGSLRDDTIIGGEGFDDLRGGAGSDTLEGGSTTDFLNGGTGADTMIGKGGGDLYFVDNVGDVVVEDLNEGVDAVSASVSYTLGANVENLTLVSGAFSGTGNELDNLIIGTSNDNLLDGAGGVDELQGGQGDDTYFNVEAGDVIVELAGEGTDTIQTGLASYTLDDNLENLEYIGADEFTGTGNAAANRIIGGFEADTLNGGGGRDILDGTFGTDTMIGGTDNDQYFIDNLGDIVVENAGEGLDILNVGVFGGAYSYTMPPNTERLNMLDGNNHVLKGNAESNRINGNNGNDRFVIDQGGDDTFSGGSGTDVFDARSSDVGVRIYLNDQTDNTGAAAGDLFAGIEIFAGSNSTTSFDVMRAGDARGRFQGGDGNDVLTGGNNIDFLRGDNGDDILNGGNQRDTLNGGRGNDTLRGGNNRDQFNFVQEDFGQDTITDYQDGLDYFKIFSAIATDLSDFTITGNGTSTVRLTLNSDTSNFIDVNGINGTDVTLTASDFQFY</sequence>
<dbReference type="PRINTS" id="PR00313">
    <property type="entry name" value="CABNDNGRPT"/>
</dbReference>
<dbReference type="InterPro" id="IPR001343">
    <property type="entry name" value="Hemolysn_Ca-bd"/>
</dbReference>
<dbReference type="InterPro" id="IPR018511">
    <property type="entry name" value="Hemolysin-typ_Ca-bd_CS"/>
</dbReference>
<dbReference type="InterPro" id="IPR011049">
    <property type="entry name" value="Serralysin-like_metalloprot_C"/>
</dbReference>
<evidence type="ECO:0000313" key="3">
    <source>
        <dbReference type="EMBL" id="MFD0915551.1"/>
    </source>
</evidence>
<dbReference type="Pfam" id="PF00353">
    <property type="entry name" value="HemolysinCabind"/>
    <property type="match status" value="8"/>
</dbReference>
<comment type="subcellular location">
    <subcellularLocation>
        <location evidence="1">Secreted</location>
    </subcellularLocation>
</comment>
<keyword evidence="4" id="KW-1185">Reference proteome</keyword>
<evidence type="ECO:0000256" key="1">
    <source>
        <dbReference type="ARBA" id="ARBA00004613"/>
    </source>
</evidence>
<dbReference type="Proteomes" id="UP001597101">
    <property type="component" value="Unassembled WGS sequence"/>
</dbReference>
<keyword evidence="2" id="KW-0964">Secreted</keyword>
<dbReference type="Gene3D" id="2.150.10.10">
    <property type="entry name" value="Serralysin-like metalloprotease, C-terminal"/>
    <property type="match status" value="3"/>
</dbReference>
<dbReference type="RefSeq" id="WP_377211410.1">
    <property type="nucleotide sequence ID" value="NZ_JBHTJV010000003.1"/>
</dbReference>
<evidence type="ECO:0000313" key="4">
    <source>
        <dbReference type="Proteomes" id="UP001597101"/>
    </source>
</evidence>
<protein>
    <submittedName>
        <fullName evidence="3">Beta strand repeat-containing protein</fullName>
    </submittedName>
</protein>
<dbReference type="PANTHER" id="PTHR38340">
    <property type="entry name" value="S-LAYER PROTEIN"/>
    <property type="match status" value="1"/>
</dbReference>
<gene>
    <name evidence="3" type="ORF">ACFQ14_03935</name>
</gene>